<evidence type="ECO:0000256" key="8">
    <source>
        <dbReference type="ARBA" id="ARBA00022679"/>
    </source>
</evidence>
<organism evidence="17 18">
    <name type="scientific">Eubacterium segne</name>
    <dbReference type="NCBI Taxonomy" id="2763045"/>
    <lineage>
        <taxon>Bacteria</taxon>
        <taxon>Bacillati</taxon>
        <taxon>Bacillota</taxon>
        <taxon>Clostridia</taxon>
        <taxon>Eubacteriales</taxon>
        <taxon>Eubacteriaceae</taxon>
        <taxon>Eubacterium</taxon>
    </lineage>
</organism>
<comment type="function">
    <text evidence="16">Catalyzes the phosphorylation of pantothenate (Pan), the first step in CoA biosynthesis.</text>
</comment>
<comment type="caution">
    <text evidence="17">The sequence shown here is derived from an EMBL/GenBank/DDBJ whole genome shotgun (WGS) entry which is preliminary data.</text>
</comment>
<comment type="caution">
    <text evidence="16">Lacks conserved residue(s) required for the propagation of feature annotation.</text>
</comment>
<proteinExistence type="inferred from homology"/>
<feature type="binding site" evidence="16">
    <location>
        <position position="184"/>
    </location>
    <ligand>
        <name>substrate</name>
    </ligand>
</feature>
<protein>
    <recommendedName>
        <fullName evidence="15 16">Type III pantothenate kinase</fullName>
        <ecNumber evidence="6 16">2.7.1.33</ecNumber>
    </recommendedName>
    <alternativeName>
        <fullName evidence="16">PanK-III</fullName>
    </alternativeName>
    <alternativeName>
        <fullName evidence="16">Pantothenic acid kinase</fullName>
    </alternativeName>
</protein>
<reference evidence="17 18" key="1">
    <citation type="submission" date="2020-08" db="EMBL/GenBank/DDBJ databases">
        <title>Genome public.</title>
        <authorList>
            <person name="Liu C."/>
            <person name="Sun Q."/>
        </authorList>
    </citation>
    <scope>NUCLEOTIDE SEQUENCE [LARGE SCALE GENOMIC DNA]</scope>
    <source>
        <strain evidence="17 18">BX4</strain>
    </source>
</reference>
<dbReference type="Pfam" id="PF03309">
    <property type="entry name" value="Pan_kinase"/>
    <property type="match status" value="1"/>
</dbReference>
<dbReference type="PANTHER" id="PTHR34265">
    <property type="entry name" value="TYPE III PANTOTHENATE KINASE"/>
    <property type="match status" value="1"/>
</dbReference>
<keyword evidence="13 16" id="KW-0173">Coenzyme A biosynthesis</keyword>
<dbReference type="CDD" id="cd24015">
    <property type="entry name" value="ASKHA_NBD_PanK-III"/>
    <property type="match status" value="1"/>
</dbReference>
<evidence type="ECO:0000256" key="10">
    <source>
        <dbReference type="ARBA" id="ARBA00022777"/>
    </source>
</evidence>
<evidence type="ECO:0000256" key="15">
    <source>
        <dbReference type="ARBA" id="ARBA00040883"/>
    </source>
</evidence>
<name>A0ABR7EZB3_9FIRM</name>
<accession>A0ABR7EZB3</accession>
<evidence type="ECO:0000256" key="12">
    <source>
        <dbReference type="ARBA" id="ARBA00022958"/>
    </source>
</evidence>
<keyword evidence="11 16" id="KW-0067">ATP-binding</keyword>
<evidence type="ECO:0000313" key="17">
    <source>
        <dbReference type="EMBL" id="MBC5666686.1"/>
    </source>
</evidence>
<keyword evidence="7 16" id="KW-0963">Cytoplasm</keyword>
<evidence type="ECO:0000256" key="4">
    <source>
        <dbReference type="ARBA" id="ARBA00005225"/>
    </source>
</evidence>
<dbReference type="Proteomes" id="UP000597877">
    <property type="component" value="Unassembled WGS sequence"/>
</dbReference>
<keyword evidence="12 16" id="KW-0630">Potassium</keyword>
<comment type="cofactor">
    <cofactor evidence="16">
        <name>NH4(+)</name>
        <dbReference type="ChEBI" id="CHEBI:28938"/>
    </cofactor>
    <cofactor evidence="16">
        <name>K(+)</name>
        <dbReference type="ChEBI" id="CHEBI:29103"/>
    </cofactor>
    <text evidence="16">A monovalent cation. Ammonium or potassium.</text>
</comment>
<evidence type="ECO:0000256" key="6">
    <source>
        <dbReference type="ARBA" id="ARBA00012102"/>
    </source>
</evidence>
<comment type="pathway">
    <text evidence="4 16">Cofactor biosynthesis; coenzyme A biosynthesis; CoA from (R)-pantothenate: step 1/5.</text>
</comment>
<keyword evidence="8 16" id="KW-0808">Transferase</keyword>
<dbReference type="NCBIfam" id="NF009848">
    <property type="entry name" value="PRK13318.1-6"/>
    <property type="match status" value="1"/>
</dbReference>
<dbReference type="HAMAP" id="MF_01274">
    <property type="entry name" value="Pantothen_kinase_3"/>
    <property type="match status" value="1"/>
</dbReference>
<comment type="cofactor">
    <cofactor evidence="2">
        <name>K(+)</name>
        <dbReference type="ChEBI" id="CHEBI:29103"/>
    </cofactor>
</comment>
<comment type="subunit">
    <text evidence="5 16">Homodimer.</text>
</comment>
<sequence>MLLTVDVGNTNITLGLFEGKDIHSTFRITTQAVRTSDEFGSLIAEMIVRKGINIKSIKDVIISSVVPKVMYSLNSGIIKYFGIEPIIVGIGTKTGIKINRTDPREVGSDRIVDAVAAYELYGGPCIVVDFGTATTYDLILGDGTFEAGVTSPGIKICAKALWDCTAKLPEVEIKKPSSILGKDTISSMQAGIVYGYIGQTEYIIDKIKEESGLDNLKVIATGGMGRIIYKNTDRIDIYDNELTLQGMRIIYEKNRK</sequence>
<evidence type="ECO:0000256" key="14">
    <source>
        <dbReference type="ARBA" id="ARBA00038036"/>
    </source>
</evidence>
<feature type="binding site" evidence="16">
    <location>
        <begin position="107"/>
        <end position="110"/>
    </location>
    <ligand>
        <name>substrate</name>
    </ligand>
</feature>
<feature type="binding site" evidence="16">
    <location>
        <position position="132"/>
    </location>
    <ligand>
        <name>ATP</name>
        <dbReference type="ChEBI" id="CHEBI:30616"/>
    </ligand>
</feature>
<evidence type="ECO:0000256" key="7">
    <source>
        <dbReference type="ARBA" id="ARBA00022490"/>
    </source>
</evidence>
<dbReference type="NCBIfam" id="TIGR00671">
    <property type="entry name" value="baf"/>
    <property type="match status" value="1"/>
</dbReference>
<dbReference type="EMBL" id="JACOOZ010000001">
    <property type="protein sequence ID" value="MBC5666686.1"/>
    <property type="molecule type" value="Genomic_DNA"/>
</dbReference>
<dbReference type="EC" id="2.7.1.33" evidence="6 16"/>
<feature type="active site" description="Proton acceptor" evidence="16">
    <location>
        <position position="109"/>
    </location>
</feature>
<keyword evidence="18" id="KW-1185">Reference proteome</keyword>
<evidence type="ECO:0000256" key="5">
    <source>
        <dbReference type="ARBA" id="ARBA00011738"/>
    </source>
</evidence>
<evidence type="ECO:0000256" key="1">
    <source>
        <dbReference type="ARBA" id="ARBA00001206"/>
    </source>
</evidence>
<evidence type="ECO:0000256" key="11">
    <source>
        <dbReference type="ARBA" id="ARBA00022840"/>
    </source>
</evidence>
<dbReference type="NCBIfam" id="NF009855">
    <property type="entry name" value="PRK13321.1"/>
    <property type="match status" value="1"/>
</dbReference>
<evidence type="ECO:0000256" key="3">
    <source>
        <dbReference type="ARBA" id="ARBA00004496"/>
    </source>
</evidence>
<comment type="similarity">
    <text evidence="14 16">Belongs to the type III pantothenate kinase family.</text>
</comment>
<dbReference type="Gene3D" id="3.30.420.40">
    <property type="match status" value="2"/>
</dbReference>
<feature type="binding site" evidence="16">
    <location>
        <position position="129"/>
    </location>
    <ligand>
        <name>K(+)</name>
        <dbReference type="ChEBI" id="CHEBI:29103"/>
    </ligand>
</feature>
<keyword evidence="9 16" id="KW-0547">Nucleotide-binding</keyword>
<dbReference type="GO" id="GO:0016301">
    <property type="term" value="F:kinase activity"/>
    <property type="evidence" value="ECO:0007669"/>
    <property type="project" value="UniProtKB-KW"/>
</dbReference>
<dbReference type="InterPro" id="IPR004619">
    <property type="entry name" value="Type_III_PanK"/>
</dbReference>
<gene>
    <name evidence="16" type="primary">coaX</name>
    <name evidence="17" type="ORF">H8S00_01575</name>
</gene>
<evidence type="ECO:0000256" key="2">
    <source>
        <dbReference type="ARBA" id="ARBA00001958"/>
    </source>
</evidence>
<keyword evidence="16" id="KW-0479">Metal-binding</keyword>
<dbReference type="InterPro" id="IPR043129">
    <property type="entry name" value="ATPase_NBD"/>
</dbReference>
<evidence type="ECO:0000313" key="18">
    <source>
        <dbReference type="Proteomes" id="UP000597877"/>
    </source>
</evidence>
<dbReference type="SUPFAM" id="SSF53067">
    <property type="entry name" value="Actin-like ATPase domain"/>
    <property type="match status" value="2"/>
</dbReference>
<comment type="subcellular location">
    <subcellularLocation>
        <location evidence="3 16">Cytoplasm</location>
    </subcellularLocation>
</comment>
<evidence type="ECO:0000256" key="9">
    <source>
        <dbReference type="ARBA" id="ARBA00022741"/>
    </source>
</evidence>
<feature type="binding site" evidence="16">
    <location>
        <begin position="6"/>
        <end position="13"/>
    </location>
    <ligand>
        <name>ATP</name>
        <dbReference type="ChEBI" id="CHEBI:30616"/>
    </ligand>
</feature>
<dbReference type="PANTHER" id="PTHR34265:SF1">
    <property type="entry name" value="TYPE III PANTOTHENATE KINASE"/>
    <property type="match status" value="1"/>
</dbReference>
<dbReference type="RefSeq" id="WP_021952223.1">
    <property type="nucleotide sequence ID" value="NZ_JACOOZ010000001.1"/>
</dbReference>
<evidence type="ECO:0000256" key="16">
    <source>
        <dbReference type="HAMAP-Rule" id="MF_01274"/>
    </source>
</evidence>
<keyword evidence="10 16" id="KW-0418">Kinase</keyword>
<evidence type="ECO:0000256" key="13">
    <source>
        <dbReference type="ARBA" id="ARBA00022993"/>
    </source>
</evidence>
<comment type="catalytic activity">
    <reaction evidence="1 16">
        <text>(R)-pantothenate + ATP = (R)-4'-phosphopantothenate + ADP + H(+)</text>
        <dbReference type="Rhea" id="RHEA:16373"/>
        <dbReference type="ChEBI" id="CHEBI:10986"/>
        <dbReference type="ChEBI" id="CHEBI:15378"/>
        <dbReference type="ChEBI" id="CHEBI:29032"/>
        <dbReference type="ChEBI" id="CHEBI:30616"/>
        <dbReference type="ChEBI" id="CHEBI:456216"/>
        <dbReference type="EC" id="2.7.1.33"/>
    </reaction>
</comment>